<dbReference type="Proteomes" id="UP000309893">
    <property type="component" value="Unassembled WGS sequence"/>
</dbReference>
<dbReference type="AlphaFoldDB" id="A0A4S2D8P2"/>
<evidence type="ECO:0000313" key="2">
    <source>
        <dbReference type="EMBL" id="TGY36854.1"/>
    </source>
</evidence>
<reference evidence="2 3" key="1">
    <citation type="submission" date="2019-04" db="EMBL/GenBank/DDBJ databases">
        <title>Microbes associate with the intestines of laboratory mice.</title>
        <authorList>
            <person name="Navarre W."/>
            <person name="Wong E."/>
            <person name="Huang K."/>
            <person name="Tropini C."/>
            <person name="Ng K."/>
            <person name="Yu B."/>
        </authorList>
    </citation>
    <scope>NUCLEOTIDE SEQUENCE [LARGE SCALE GENOMIC DNA]</scope>
    <source>
        <strain evidence="2 3">NM46_B2-13</strain>
    </source>
</reference>
<dbReference type="OrthoDB" id="9866288at2"/>
<protein>
    <submittedName>
        <fullName evidence="2">Uncharacterized protein</fullName>
    </submittedName>
</protein>
<dbReference type="Pfam" id="PF07365">
    <property type="entry name" value="Toxin_8"/>
    <property type="match status" value="1"/>
</dbReference>
<evidence type="ECO:0000256" key="1">
    <source>
        <dbReference type="SAM" id="MobiDB-lite"/>
    </source>
</evidence>
<dbReference type="InterPro" id="IPR009958">
    <property type="entry name" value="Conotoxin_a-typ"/>
</dbReference>
<dbReference type="EMBL" id="SRYO01000005">
    <property type="protein sequence ID" value="TGY36854.1"/>
    <property type="molecule type" value="Genomic_DNA"/>
</dbReference>
<gene>
    <name evidence="2" type="ORF">E5344_09600</name>
</gene>
<sequence>MSLRVLRWTRNGSETGRGRHGRDAEATASRPRCHAAGVTSCCSRPGCR</sequence>
<accession>A0A4S2D8P2</accession>
<dbReference type="GO" id="GO:0005576">
    <property type="term" value="C:extracellular region"/>
    <property type="evidence" value="ECO:0007669"/>
    <property type="project" value="InterPro"/>
</dbReference>
<comment type="caution">
    <text evidence="2">The sequence shown here is derived from an EMBL/GenBank/DDBJ whole genome shotgun (WGS) entry which is preliminary data.</text>
</comment>
<feature type="region of interest" description="Disordered" evidence="1">
    <location>
        <begin position="1"/>
        <end position="29"/>
    </location>
</feature>
<organism evidence="2 3">
    <name type="scientific">Microbacterium laevaniformans</name>
    <dbReference type="NCBI Taxonomy" id="36807"/>
    <lineage>
        <taxon>Bacteria</taxon>
        <taxon>Bacillati</taxon>
        <taxon>Actinomycetota</taxon>
        <taxon>Actinomycetes</taxon>
        <taxon>Micrococcales</taxon>
        <taxon>Microbacteriaceae</taxon>
        <taxon>Microbacterium</taxon>
    </lineage>
</organism>
<name>A0A4S2D8P2_9MICO</name>
<evidence type="ECO:0000313" key="3">
    <source>
        <dbReference type="Proteomes" id="UP000309893"/>
    </source>
</evidence>
<proteinExistence type="predicted"/>